<reference evidence="2 3" key="1">
    <citation type="submission" date="2020-08" db="EMBL/GenBank/DDBJ databases">
        <title>Genomic Encyclopedia of Type Strains, Phase IV (KMG-IV): sequencing the most valuable type-strain genomes for metagenomic binning, comparative biology and taxonomic classification.</title>
        <authorList>
            <person name="Goeker M."/>
        </authorList>
    </citation>
    <scope>NUCLEOTIDE SEQUENCE [LARGE SCALE GENOMIC DNA]</scope>
    <source>
        <strain evidence="2 3">DSM 19163</strain>
    </source>
</reference>
<keyword evidence="1" id="KW-0472">Membrane</keyword>
<feature type="transmembrane region" description="Helical" evidence="1">
    <location>
        <begin position="7"/>
        <end position="25"/>
    </location>
</feature>
<feature type="transmembrane region" description="Helical" evidence="1">
    <location>
        <begin position="37"/>
        <end position="54"/>
    </location>
</feature>
<keyword evidence="1" id="KW-1133">Transmembrane helix</keyword>
<comment type="caution">
    <text evidence="2">The sequence shown here is derived from an EMBL/GenBank/DDBJ whole genome shotgun (WGS) entry which is preliminary data.</text>
</comment>
<evidence type="ECO:0000313" key="3">
    <source>
        <dbReference type="Proteomes" id="UP000579136"/>
    </source>
</evidence>
<gene>
    <name evidence="2" type="ORF">HNQ45_001185</name>
</gene>
<dbReference type="PANTHER" id="PTHR37814">
    <property type="entry name" value="CONSERVED MEMBRANE PROTEIN"/>
    <property type="match status" value="1"/>
</dbReference>
<feature type="transmembrane region" description="Helical" evidence="1">
    <location>
        <begin position="114"/>
        <end position="133"/>
    </location>
</feature>
<dbReference type="PANTHER" id="PTHR37814:SF1">
    <property type="entry name" value="MEMBRANE PROTEIN"/>
    <property type="match status" value="1"/>
</dbReference>
<feature type="transmembrane region" description="Helical" evidence="1">
    <location>
        <begin position="263"/>
        <end position="287"/>
    </location>
</feature>
<dbReference type="Proteomes" id="UP000579136">
    <property type="component" value="Unassembled WGS sequence"/>
</dbReference>
<feature type="transmembrane region" description="Helical" evidence="1">
    <location>
        <begin position="220"/>
        <end position="243"/>
    </location>
</feature>
<protein>
    <submittedName>
        <fullName evidence="2">Membrane protein YkvI</fullName>
    </submittedName>
</protein>
<accession>A0A9Q2CZU0</accession>
<dbReference type="InterPro" id="IPR038728">
    <property type="entry name" value="YkvI-like"/>
</dbReference>
<proteinExistence type="predicted"/>
<feature type="transmembrane region" description="Helical" evidence="1">
    <location>
        <begin position="184"/>
        <end position="208"/>
    </location>
</feature>
<dbReference type="AlphaFoldDB" id="A0A9Q2CZU0"/>
<feature type="transmembrane region" description="Helical" evidence="1">
    <location>
        <begin position="84"/>
        <end position="102"/>
    </location>
</feature>
<dbReference type="EMBL" id="JACHHF010000006">
    <property type="protein sequence ID" value="MBB5176298.1"/>
    <property type="molecule type" value="Genomic_DNA"/>
</dbReference>
<organism evidence="2 3">
    <name type="scientific">Nosocomiicoccus ampullae</name>
    <dbReference type="NCBI Taxonomy" id="489910"/>
    <lineage>
        <taxon>Bacteria</taxon>
        <taxon>Bacillati</taxon>
        <taxon>Bacillota</taxon>
        <taxon>Bacilli</taxon>
        <taxon>Bacillales</taxon>
        <taxon>Staphylococcaceae</taxon>
        <taxon>Nosocomiicoccus</taxon>
    </lineage>
</organism>
<evidence type="ECO:0000256" key="1">
    <source>
        <dbReference type="SAM" id="Phobius"/>
    </source>
</evidence>
<keyword evidence="1" id="KW-0812">Transmembrane</keyword>
<keyword evidence="3" id="KW-1185">Reference proteome</keyword>
<feature type="transmembrane region" description="Helical" evidence="1">
    <location>
        <begin position="140"/>
        <end position="164"/>
    </location>
</feature>
<dbReference type="RefSeq" id="WP_183674525.1">
    <property type="nucleotide sequence ID" value="NZ_CBCRYX010000005.1"/>
</dbReference>
<evidence type="ECO:0000313" key="2">
    <source>
        <dbReference type="EMBL" id="MBB5176298.1"/>
    </source>
</evidence>
<feature type="transmembrane region" description="Helical" evidence="1">
    <location>
        <begin position="324"/>
        <end position="345"/>
    </location>
</feature>
<feature type="transmembrane region" description="Helical" evidence="1">
    <location>
        <begin position="299"/>
        <end position="318"/>
    </location>
</feature>
<sequence length="362" mass="40362">MNIKELLKFAFAYCGIVIGAGFATGQEIMQFFTNDGIMSFAGIVLAVLMVTFVFRQSAKVGYLYDVDSHELPLIKLFGKYFGTFLDYALVFFMYVTCFVMIAGGGSNLNESFGMPTWVGSIVMIILVSITLMLKFDRIINLLGIATPILLIMVIFMTIFAFINADLSVVEGAKYADSSVPPWNVWWIDATVYAGLMYGVGFSFITIMGSDTRLYEVVKRGSLLGGLFVLILMLLLNGGLLLNMDIAVTKDIPALVVANAVHPLFGSIYSIVIIVLIYNTVVALMYAVLVRFTKARSKNYAILLAILMVVAFLFTRIGFVELINIFYPLYGYLGIIVGLGFFVLWIRKKVQRSKYYDRTNIED</sequence>
<name>A0A9Q2CZU0_9STAP</name>